<evidence type="ECO:0000259" key="11">
    <source>
        <dbReference type="PROSITE" id="PS00388"/>
    </source>
</evidence>
<dbReference type="SUPFAM" id="SSF56235">
    <property type="entry name" value="N-terminal nucleophile aminohydrolases (Ntn hydrolases)"/>
    <property type="match status" value="1"/>
</dbReference>
<dbReference type="InterPro" id="IPR034642">
    <property type="entry name" value="Proteasome_subunit_alpha6"/>
</dbReference>
<reference evidence="12" key="1">
    <citation type="submission" date="2021-04" db="EMBL/GenBank/DDBJ databases">
        <authorList>
            <consortium name="Wellcome Sanger Institute Data Sharing"/>
        </authorList>
    </citation>
    <scope>NUCLEOTIDE SEQUENCE [LARGE SCALE GENOMIC DNA]</scope>
</reference>
<dbReference type="PANTHER" id="PTHR11599">
    <property type="entry name" value="PROTEASOME SUBUNIT ALPHA/BETA"/>
    <property type="match status" value="1"/>
</dbReference>
<reference evidence="12" key="2">
    <citation type="submission" date="2025-08" db="UniProtKB">
        <authorList>
            <consortium name="Ensembl"/>
        </authorList>
    </citation>
    <scope>IDENTIFICATION</scope>
</reference>
<dbReference type="Proteomes" id="UP000472264">
    <property type="component" value="Chromosome 22"/>
</dbReference>
<evidence type="ECO:0000256" key="5">
    <source>
        <dbReference type="ARBA" id="ARBA00022990"/>
    </source>
</evidence>
<evidence type="ECO:0000256" key="1">
    <source>
        <dbReference type="ARBA" id="ARBA00003876"/>
    </source>
</evidence>
<sequence>MSRGSSAGFDRHITIFSPEGRLYQVEYAFKAINQGGLTSVAIRGKDCVVVVTQKKVPDKLLDALTVTHLFKITENIGCVMTGMTADSRSQVQRARYEAANWMYKYGYEIPVDMLCKRMADICQVYTQNAEMRPLGCCESTRFCMIAVGMDEELGPQLYKCDPAGYYCGFKATAAGVKQTEATSFLEKKVKKKLDWTYEQTIETAISCLSTVLSIDFKPSELEVGVITTEEPKFRILSESEIDTHLVALSERE</sequence>
<dbReference type="InterPro" id="IPR050115">
    <property type="entry name" value="Proteasome_alpha"/>
</dbReference>
<accession>A0A665W7W8</accession>
<dbReference type="GO" id="GO:0005737">
    <property type="term" value="C:cytoplasm"/>
    <property type="evidence" value="ECO:0007669"/>
    <property type="project" value="UniProtKB-SubCell"/>
</dbReference>
<evidence type="ECO:0000313" key="12">
    <source>
        <dbReference type="Ensembl" id="ENSENLP00000040149.1"/>
    </source>
</evidence>
<comment type="subunit">
    <text evidence="8">The 26S proteasome consists of a 20S proteasome core and two 19S regulatory subunits. The 20S proteasome core is a barrel-shaped complex made of 28 subunits that are arranged in four stacked rings. The two outer rings are each formed by seven alpha subunits, and the two inner rings are formed by seven beta subunits. The proteolytic activity is exerted by three beta-subunits PSMB5, PSMB6 and PSMB7. Interacts with ALKBH4.</text>
</comment>
<dbReference type="SMART" id="SM00948">
    <property type="entry name" value="Proteasome_A_N"/>
    <property type="match status" value="1"/>
</dbReference>
<gene>
    <name evidence="12" type="primary">psma6a</name>
</gene>
<dbReference type="InParanoid" id="A0A665W7W8"/>
<dbReference type="GO" id="GO:0019773">
    <property type="term" value="C:proteasome core complex, alpha-subunit complex"/>
    <property type="evidence" value="ECO:0007669"/>
    <property type="project" value="UniProtKB-UniRule"/>
</dbReference>
<evidence type="ECO:0000256" key="10">
    <source>
        <dbReference type="RuleBase" id="RU000551"/>
    </source>
</evidence>
<dbReference type="InterPro" id="IPR001353">
    <property type="entry name" value="Proteasome_sua/b"/>
</dbReference>
<dbReference type="InterPro" id="IPR023332">
    <property type="entry name" value="Proteasome_alpha-type"/>
</dbReference>
<comment type="subcellular location">
    <subcellularLocation>
        <location evidence="10">Cytoplasm</location>
    </subcellularLocation>
    <subcellularLocation>
        <location evidence="10">Nucleus</location>
    </subcellularLocation>
</comment>
<keyword evidence="2 10" id="KW-0963">Cytoplasm</keyword>
<evidence type="ECO:0000256" key="6">
    <source>
        <dbReference type="ARBA" id="ARBA00023180"/>
    </source>
</evidence>
<keyword evidence="6" id="KW-0325">Glycoprotein</keyword>
<dbReference type="Pfam" id="PF00227">
    <property type="entry name" value="Proteasome"/>
    <property type="match status" value="1"/>
</dbReference>
<evidence type="ECO:0000256" key="7">
    <source>
        <dbReference type="ARBA" id="ARBA00023242"/>
    </source>
</evidence>
<reference evidence="12" key="3">
    <citation type="submission" date="2025-09" db="UniProtKB">
        <authorList>
            <consortium name="Ensembl"/>
        </authorList>
    </citation>
    <scope>IDENTIFICATION</scope>
</reference>
<comment type="function">
    <text evidence="1">Component of the 20S core proteasome complex involved in the proteolytic degradation of most intracellular proteins. This complex plays numerous essential roles within the cell by associating with different regulatory particles. Associated with two 19S regulatory particles, forms the 26S proteasome and thus participates in the ATP-dependent degradation of ubiquitinated proteins. The 26S proteasome plays a key role in the maintenance of protein homeostasis by removing misfolded or damaged proteins that could impair cellular functions, and by removing proteins whose functions are no longer required. Associated with the PA200 or PA28, the 20S proteasome mediates ubiquitin-independent protein degradation. This type of proteolysis is required in several pathways including spermatogenesis (20S-PA200 complex) or generation of a subset of MHC class I-presented antigenic peptides (20S-PA28 complex).</text>
</comment>
<evidence type="ECO:0000256" key="9">
    <source>
        <dbReference type="PROSITE-ProRule" id="PRU00808"/>
    </source>
</evidence>
<dbReference type="Gene3D" id="3.60.20.10">
    <property type="entry name" value="Glutamine Phosphoribosylpyrophosphate, subunit 1, domain 1"/>
    <property type="match status" value="1"/>
</dbReference>
<organism evidence="12 13">
    <name type="scientific">Echeneis naucrates</name>
    <name type="common">Live sharksucker</name>
    <dbReference type="NCBI Taxonomy" id="173247"/>
    <lineage>
        <taxon>Eukaryota</taxon>
        <taxon>Metazoa</taxon>
        <taxon>Chordata</taxon>
        <taxon>Craniata</taxon>
        <taxon>Vertebrata</taxon>
        <taxon>Euteleostomi</taxon>
        <taxon>Actinopterygii</taxon>
        <taxon>Neopterygii</taxon>
        <taxon>Teleostei</taxon>
        <taxon>Neoteleostei</taxon>
        <taxon>Acanthomorphata</taxon>
        <taxon>Carangaria</taxon>
        <taxon>Carangiformes</taxon>
        <taxon>Echeneidae</taxon>
        <taxon>Echeneis</taxon>
    </lineage>
</organism>
<protein>
    <recommendedName>
        <fullName evidence="10">Proteasome subunit alpha type</fullName>
    </recommendedName>
</protein>
<keyword evidence="4 9" id="KW-0647">Proteasome</keyword>
<feature type="domain" description="Proteasome alpha-type subunits" evidence="11">
    <location>
        <begin position="9"/>
        <end position="31"/>
    </location>
</feature>
<dbReference type="AlphaFoldDB" id="A0A665W7W8"/>
<comment type="similarity">
    <text evidence="9 10">Belongs to the peptidase T1A family.</text>
</comment>
<evidence type="ECO:0000313" key="13">
    <source>
        <dbReference type="Proteomes" id="UP000472264"/>
    </source>
</evidence>
<dbReference type="Ensembl" id="ENSENLT00000041180.1">
    <property type="protein sequence ID" value="ENSENLP00000040149.1"/>
    <property type="gene ID" value="ENSENLG00000017269.1"/>
</dbReference>
<dbReference type="FunFam" id="3.60.20.10:FF:000020">
    <property type="entry name" value="Proteasome subunit alpha type"/>
    <property type="match status" value="1"/>
</dbReference>
<dbReference type="InterPro" id="IPR029055">
    <property type="entry name" value="Ntn_hydrolases_N"/>
</dbReference>
<dbReference type="Pfam" id="PF10584">
    <property type="entry name" value="Proteasome_A_N"/>
    <property type="match status" value="1"/>
</dbReference>
<keyword evidence="3" id="KW-0597">Phosphoprotein</keyword>
<dbReference type="PROSITE" id="PS00388">
    <property type="entry name" value="PROTEASOME_ALPHA_1"/>
    <property type="match status" value="1"/>
</dbReference>
<evidence type="ECO:0000256" key="2">
    <source>
        <dbReference type="ARBA" id="ARBA00022490"/>
    </source>
</evidence>
<dbReference type="GO" id="GO:0005634">
    <property type="term" value="C:nucleus"/>
    <property type="evidence" value="ECO:0007669"/>
    <property type="project" value="UniProtKB-SubCell"/>
</dbReference>
<proteinExistence type="inferred from homology"/>
<name>A0A665W7W8_ECHNA</name>
<dbReference type="CDD" id="cd03754">
    <property type="entry name" value="proteasome_alpha_type_6"/>
    <property type="match status" value="1"/>
</dbReference>
<keyword evidence="13" id="KW-1185">Reference proteome</keyword>
<evidence type="ECO:0000256" key="3">
    <source>
        <dbReference type="ARBA" id="ARBA00022553"/>
    </source>
</evidence>
<dbReference type="InterPro" id="IPR000426">
    <property type="entry name" value="Proteasome_asu_N"/>
</dbReference>
<dbReference type="PROSITE" id="PS51475">
    <property type="entry name" value="PROTEASOME_ALPHA_2"/>
    <property type="match status" value="1"/>
</dbReference>
<keyword evidence="5" id="KW-0007">Acetylation</keyword>
<evidence type="ECO:0000256" key="4">
    <source>
        <dbReference type="ARBA" id="ARBA00022942"/>
    </source>
</evidence>
<evidence type="ECO:0000256" key="8">
    <source>
        <dbReference type="ARBA" id="ARBA00062366"/>
    </source>
</evidence>
<keyword evidence="7 10" id="KW-0539">Nucleus</keyword>
<dbReference type="OMA" id="WTYEQII"/>
<dbReference type="GO" id="GO:0006511">
    <property type="term" value="P:ubiquitin-dependent protein catabolic process"/>
    <property type="evidence" value="ECO:0007669"/>
    <property type="project" value="InterPro"/>
</dbReference>